<reference evidence="2" key="1">
    <citation type="submission" date="2022-11" db="UniProtKB">
        <authorList>
            <consortium name="WormBaseParasite"/>
        </authorList>
    </citation>
    <scope>IDENTIFICATION</scope>
</reference>
<accession>A0AC35FHJ3</accession>
<protein>
    <submittedName>
        <fullName evidence="2">CUB domain-containing protein</fullName>
    </submittedName>
</protein>
<organism evidence="1 2">
    <name type="scientific">Panagrolaimus sp. PS1159</name>
    <dbReference type="NCBI Taxonomy" id="55785"/>
    <lineage>
        <taxon>Eukaryota</taxon>
        <taxon>Metazoa</taxon>
        <taxon>Ecdysozoa</taxon>
        <taxon>Nematoda</taxon>
        <taxon>Chromadorea</taxon>
        <taxon>Rhabditida</taxon>
        <taxon>Tylenchina</taxon>
        <taxon>Panagrolaimomorpha</taxon>
        <taxon>Panagrolaimoidea</taxon>
        <taxon>Panagrolaimidae</taxon>
        <taxon>Panagrolaimus</taxon>
    </lineage>
</organism>
<proteinExistence type="predicted"/>
<sequence length="1006" mass="114424">MRSLERVVETRIDMLELEKADEIQEDCPFCRSLDCDIIFALLFTFVIACLLVLIMVFWLRGVLQYEDYSEKAQKKLISTNPKLFDNIQCIYSFVAGQRQRVKLDFIDFQLAGTKDNCDQEYIDIYSELKTPSDDLLTSMTPTRYCGSVSPHVRISLHNVIVIVFHSRVGKKRSDKIKVYGKYHFISDSKFNPGRQLPGEPCSFIIDASEKRHGTIYSPTYPGTYPSNFYCSYHLHSDNPNDRIHVSFRDFDIYFGGEHCPYDMMTAYDGPSNRDFIIRKICGLQQKLEMFSLENDLFIEFNTTNPAKNDLRGFVIEYQFSNKFVNVRKLISNQKGVTHLRGTECDVRVQSNRETVHYIQSPNHPALYPSNTICTYIIDGLKGDQNLEQVVLRFESVNMMPDKNLNSTLLTTTTTRAPTTTTTSSTSLQESSSTTTGDVCEGTFVGIAATANSMRAVSSDTDESWYDVTLCEKLKPGSDQYGPYISQGPRMIVVFSSSENASKHGTEMDEPFGFKAKIEFKTDFGIPGEAVADSNKCLFRFRQRRGSFNSPRYPANYPLDTNCTYYIQGHPGDQILIYFEQFALFEENSAEICNDWLEIYDVFKNPDGSEKLIRQAKHCWTIFPGPTITTFGAHEMRVIFSSDSFGTDNGFKAFYEIRRAFKEDVPSKPKHSDSRHCGHLIQASDQMPSGYFSSPGFPVKYNKDLICDWQILARPGHQILLRLTKMEVEGEMSESKINCKNAIIRIHRDYGNRITDETICGTNPDILKPIVSSNDSIRISFMTAPEKVNGLKGFNFTWTEVKQVQQDSECIGEGLYLCSYTRLCIRSKLKCDGDENCGENDDTDEAHCNIAEKEADKKTVIIAAIISFAIFMFILSVFCFLFIAKYKRRQYKKKYGNRNLSTPKSSNGYPPKSRQRQPYRSQKPMGKTYDEMSDYDGYIPSPATSRFIHHDAVGQIPPEPRHHHRHRNHKSETSHGGGPSSSSSKPHNSSSATENHSTPPSVGIFYG</sequence>
<dbReference type="WBParaSite" id="PS1159_v2.g17439.t1">
    <property type="protein sequence ID" value="PS1159_v2.g17439.t1"/>
    <property type="gene ID" value="PS1159_v2.g17439"/>
</dbReference>
<dbReference type="Proteomes" id="UP000887580">
    <property type="component" value="Unplaced"/>
</dbReference>
<evidence type="ECO:0000313" key="1">
    <source>
        <dbReference type="Proteomes" id="UP000887580"/>
    </source>
</evidence>
<evidence type="ECO:0000313" key="2">
    <source>
        <dbReference type="WBParaSite" id="PS1159_v2.g17439.t1"/>
    </source>
</evidence>
<name>A0AC35FHJ3_9BILA</name>